<dbReference type="OrthoDB" id="9792792at2"/>
<accession>A0A517YUN1</accession>
<dbReference type="Gene3D" id="3.30.70.120">
    <property type="match status" value="1"/>
</dbReference>
<dbReference type="GO" id="GO:0005737">
    <property type="term" value="C:cytoplasm"/>
    <property type="evidence" value="ECO:0007669"/>
    <property type="project" value="TreeGrafter"/>
</dbReference>
<dbReference type="GO" id="GO:0016787">
    <property type="term" value="F:hydrolase activity"/>
    <property type="evidence" value="ECO:0007669"/>
    <property type="project" value="UniProtKB-KW"/>
</dbReference>
<gene>
    <name evidence="6" type="ORF">KS4_20230</name>
</gene>
<dbReference type="InterPro" id="IPR036069">
    <property type="entry name" value="DUF34/NIF3_sf"/>
</dbReference>
<dbReference type="PANTHER" id="PTHR13799:SF13">
    <property type="entry name" value="NIF3-LIKE PROTEIN 1"/>
    <property type="match status" value="1"/>
</dbReference>
<dbReference type="NCBIfam" id="TIGR00486">
    <property type="entry name" value="YbgI_SA1388"/>
    <property type="match status" value="1"/>
</dbReference>
<evidence type="ECO:0000313" key="6">
    <source>
        <dbReference type="EMBL" id="QDU33963.1"/>
    </source>
</evidence>
<dbReference type="FunFam" id="3.40.1390.30:FF:000001">
    <property type="entry name" value="GTP cyclohydrolase 1 type 2"/>
    <property type="match status" value="1"/>
</dbReference>
<keyword evidence="7" id="KW-1185">Reference proteome</keyword>
<dbReference type="PANTHER" id="PTHR13799">
    <property type="entry name" value="NGG1 INTERACTING FACTOR 3"/>
    <property type="match status" value="1"/>
</dbReference>
<evidence type="ECO:0000313" key="7">
    <source>
        <dbReference type="Proteomes" id="UP000317369"/>
    </source>
</evidence>
<keyword evidence="4 5" id="KW-0479">Metal-binding</keyword>
<dbReference type="SUPFAM" id="SSF102705">
    <property type="entry name" value="NIF3 (NGG1p interacting factor 3)-like"/>
    <property type="match status" value="1"/>
</dbReference>
<dbReference type="InterPro" id="IPR015867">
    <property type="entry name" value="N-reg_PII/ATP_PRibTrfase_C"/>
</dbReference>
<dbReference type="PIRSF" id="PIRSF037489">
    <property type="entry name" value="UCP037489_NIF3_YqfO"/>
    <property type="match status" value="1"/>
</dbReference>
<dbReference type="RefSeq" id="WP_145077433.1">
    <property type="nucleotide sequence ID" value="NZ_CP036425.1"/>
</dbReference>
<proteinExistence type="inferred from homology"/>
<dbReference type="KEGG" id="pcor:KS4_20230"/>
<dbReference type="Pfam" id="PF01784">
    <property type="entry name" value="DUF34_NIF3"/>
    <property type="match status" value="1"/>
</dbReference>
<name>A0A517YUN1_9BACT</name>
<dbReference type="Proteomes" id="UP000317369">
    <property type="component" value="Chromosome"/>
</dbReference>
<organism evidence="6 7">
    <name type="scientific">Poriferisphaera corsica</name>
    <dbReference type="NCBI Taxonomy" id="2528020"/>
    <lineage>
        <taxon>Bacteria</taxon>
        <taxon>Pseudomonadati</taxon>
        <taxon>Planctomycetota</taxon>
        <taxon>Phycisphaerae</taxon>
        <taxon>Phycisphaerales</taxon>
        <taxon>Phycisphaeraceae</taxon>
        <taxon>Poriferisphaera</taxon>
    </lineage>
</organism>
<comment type="subunit">
    <text evidence="2">Homohexamer.</text>
</comment>
<feature type="binding site" evidence="5">
    <location>
        <position position="355"/>
    </location>
    <ligand>
        <name>a divalent metal cation</name>
        <dbReference type="ChEBI" id="CHEBI:60240"/>
        <label>1</label>
    </ligand>
</feature>
<sequence length="393" mass="42661">MKLNDLLTVLRSIAPESLAESWDKVGLHVESTARIKRAMLCIDLTQSVMQEAIEKKVNLIVAYHPPIFAPLTALTRSDYKQNIILLAARNNIAIYSPHTALDAASTGVNQFLAEGIAGDDAVFIRPIRPHDNRAEQYKLVTFAPEASVHAIRESLSEAGAGNIGNYSECSFTSRGHGTFKGNESTNPAIGQATEFESVAEMRVEMVLPKNKLVAVVTALRDIHPYEEPAFDVYPMIAGPTSKSGDMTGQGRVVELAKPISLKTLVTRIKAILKLDYLEVAPAEGSTMAKKNIQRIGLCAGAGQSLIEEARAAVKQDAGEGEGLDVFFTGEMRHHDTLAAVCSGLAVILAGHTRTERPFLADYRKQIKAQTREMGRGDVEWVISKADRSPGEVV</sequence>
<evidence type="ECO:0000256" key="1">
    <source>
        <dbReference type="ARBA" id="ARBA00006964"/>
    </source>
</evidence>
<evidence type="ECO:0000256" key="4">
    <source>
        <dbReference type="PIRNR" id="PIRNR037489"/>
    </source>
</evidence>
<feature type="binding site" evidence="5">
    <location>
        <position position="102"/>
    </location>
    <ligand>
        <name>a divalent metal cation</name>
        <dbReference type="ChEBI" id="CHEBI:60240"/>
        <label>1</label>
    </ligand>
</feature>
<evidence type="ECO:0000256" key="2">
    <source>
        <dbReference type="ARBA" id="ARBA00011643"/>
    </source>
</evidence>
<comment type="similarity">
    <text evidence="1 4">Belongs to the GTP cyclohydrolase I type 2/NIF3 family.</text>
</comment>
<feature type="binding site" evidence="5">
    <location>
        <position position="351"/>
    </location>
    <ligand>
        <name>a divalent metal cation</name>
        <dbReference type="ChEBI" id="CHEBI:60240"/>
        <label>1</label>
    </ligand>
</feature>
<keyword evidence="6" id="KW-0378">Hydrolase</keyword>
<feature type="binding site" evidence="5">
    <location>
        <position position="64"/>
    </location>
    <ligand>
        <name>a divalent metal cation</name>
        <dbReference type="ChEBI" id="CHEBI:60240"/>
        <label>2</label>
    </ligand>
</feature>
<evidence type="ECO:0000256" key="3">
    <source>
        <dbReference type="ARBA" id="ARBA00022112"/>
    </source>
</evidence>
<dbReference type="AlphaFoldDB" id="A0A517YUN1"/>
<dbReference type="InterPro" id="IPR017221">
    <property type="entry name" value="DUF34/NIF3_bac"/>
</dbReference>
<protein>
    <recommendedName>
        <fullName evidence="3 4">GTP cyclohydrolase 1 type 2 homolog</fullName>
    </recommendedName>
</protein>
<dbReference type="Gene3D" id="3.40.1390.30">
    <property type="entry name" value="NIF3 (NGG1p interacting factor 3)-like"/>
    <property type="match status" value="2"/>
</dbReference>
<dbReference type="EMBL" id="CP036425">
    <property type="protein sequence ID" value="QDU33963.1"/>
    <property type="molecule type" value="Genomic_DNA"/>
</dbReference>
<reference evidence="6 7" key="1">
    <citation type="submission" date="2019-02" db="EMBL/GenBank/DDBJ databases">
        <title>Deep-cultivation of Planctomycetes and their phenomic and genomic characterization uncovers novel biology.</title>
        <authorList>
            <person name="Wiegand S."/>
            <person name="Jogler M."/>
            <person name="Boedeker C."/>
            <person name="Pinto D."/>
            <person name="Vollmers J."/>
            <person name="Rivas-Marin E."/>
            <person name="Kohn T."/>
            <person name="Peeters S.H."/>
            <person name="Heuer A."/>
            <person name="Rast P."/>
            <person name="Oberbeckmann S."/>
            <person name="Bunk B."/>
            <person name="Jeske O."/>
            <person name="Meyerdierks A."/>
            <person name="Storesund J.E."/>
            <person name="Kallscheuer N."/>
            <person name="Luecker S."/>
            <person name="Lage O.M."/>
            <person name="Pohl T."/>
            <person name="Merkel B.J."/>
            <person name="Hornburger P."/>
            <person name="Mueller R.-W."/>
            <person name="Bruemmer F."/>
            <person name="Labrenz M."/>
            <person name="Spormann A.M."/>
            <person name="Op den Camp H."/>
            <person name="Overmann J."/>
            <person name="Amann R."/>
            <person name="Jetten M.S.M."/>
            <person name="Mascher T."/>
            <person name="Medema M.H."/>
            <person name="Devos D.P."/>
            <person name="Kaster A.-K."/>
            <person name="Ovreas L."/>
            <person name="Rohde M."/>
            <person name="Galperin M.Y."/>
            <person name="Jogler C."/>
        </authorList>
    </citation>
    <scope>NUCLEOTIDE SEQUENCE [LARGE SCALE GENOMIC DNA]</scope>
    <source>
        <strain evidence="6 7">KS4</strain>
    </source>
</reference>
<dbReference type="InterPro" id="IPR002678">
    <property type="entry name" value="DUF34/NIF3"/>
</dbReference>
<dbReference type="GO" id="GO:0046872">
    <property type="term" value="F:metal ion binding"/>
    <property type="evidence" value="ECO:0007669"/>
    <property type="project" value="UniProtKB-UniRule"/>
</dbReference>
<evidence type="ECO:0000256" key="5">
    <source>
        <dbReference type="PIRSR" id="PIRSR602678-1"/>
    </source>
</evidence>